<evidence type="ECO:0000313" key="2">
    <source>
        <dbReference type="Proteomes" id="UP000579647"/>
    </source>
</evidence>
<reference evidence="1 2" key="1">
    <citation type="submission" date="2020-08" db="EMBL/GenBank/DDBJ databases">
        <title>Sequencing the genomes of 1000 actinobacteria strains.</title>
        <authorList>
            <person name="Klenk H.-P."/>
        </authorList>
    </citation>
    <scope>NUCLEOTIDE SEQUENCE [LARGE SCALE GENOMIC DNA]</scope>
    <source>
        <strain evidence="1 2">DSM 44598</strain>
    </source>
</reference>
<organism evidence="1 2">
    <name type="scientific">Nocardiopsis metallicus</name>
    <dbReference type="NCBI Taxonomy" id="179819"/>
    <lineage>
        <taxon>Bacteria</taxon>
        <taxon>Bacillati</taxon>
        <taxon>Actinomycetota</taxon>
        <taxon>Actinomycetes</taxon>
        <taxon>Streptosporangiales</taxon>
        <taxon>Nocardiopsidaceae</taxon>
        <taxon>Nocardiopsis</taxon>
    </lineage>
</organism>
<gene>
    <name evidence="1" type="ORF">HNR07_002537</name>
</gene>
<keyword evidence="2" id="KW-1185">Reference proteome</keyword>
<name>A0A840W3D6_9ACTN</name>
<dbReference type="RefSeq" id="WP_184365099.1">
    <property type="nucleotide sequence ID" value="NZ_BAAAKM010000133.1"/>
</dbReference>
<evidence type="ECO:0000313" key="1">
    <source>
        <dbReference type="EMBL" id="MBB5491400.1"/>
    </source>
</evidence>
<protein>
    <submittedName>
        <fullName evidence="1">Uncharacterized protein</fullName>
    </submittedName>
</protein>
<proteinExistence type="predicted"/>
<comment type="caution">
    <text evidence="1">The sequence shown here is derived from an EMBL/GenBank/DDBJ whole genome shotgun (WGS) entry which is preliminary data.</text>
</comment>
<sequence>MTPEEGAEPSTAQVPQQPLVTAAECIDEIEQPLADTRVVRADNGVRWTPRD</sequence>
<dbReference type="AlphaFoldDB" id="A0A840W3D6"/>
<dbReference type="Proteomes" id="UP000579647">
    <property type="component" value="Unassembled WGS sequence"/>
</dbReference>
<dbReference type="EMBL" id="JACHDO010000001">
    <property type="protein sequence ID" value="MBB5491400.1"/>
    <property type="molecule type" value="Genomic_DNA"/>
</dbReference>
<accession>A0A840W3D6</accession>